<keyword evidence="1" id="KW-0812">Transmembrane</keyword>
<comment type="caution">
    <text evidence="2">The sequence shown here is derived from an EMBL/GenBank/DDBJ whole genome shotgun (WGS) entry which is preliminary data.</text>
</comment>
<evidence type="ECO:0000313" key="2">
    <source>
        <dbReference type="EMBL" id="KFF40961.1"/>
    </source>
</evidence>
<evidence type="ECO:0000313" key="3">
    <source>
        <dbReference type="Proteomes" id="UP000028922"/>
    </source>
</evidence>
<reference evidence="2 3" key="1">
    <citation type="submission" date="2014-08" db="EMBL/GenBank/DDBJ databases">
        <title>Comparative genomics reveals surprising divergence of two closely related strains of uncultivated UCYN-A cyanobacteria.</title>
        <authorList>
            <person name="Bombar D."/>
            <person name="Heller P."/>
            <person name="Sanchez-Baracaldo P."/>
            <person name="Carter B.J."/>
            <person name="Zert J.P."/>
        </authorList>
    </citation>
    <scope>NUCLEOTIDE SEQUENCE [LARGE SCALE GENOMIC DNA]</scope>
</reference>
<keyword evidence="1" id="KW-1133">Transmembrane helix</keyword>
<gene>
    <name evidence="2" type="ORF">ucyna2_01214</name>
</gene>
<organism evidence="2 3">
    <name type="scientific">Candidatus Atelocyanobacterium thalassa isolate SIO64986</name>
    <dbReference type="NCBI Taxonomy" id="1527444"/>
    <lineage>
        <taxon>Bacteria</taxon>
        <taxon>Bacillati</taxon>
        <taxon>Cyanobacteriota</taxon>
        <taxon>Cyanophyceae</taxon>
        <taxon>Oscillatoriophycideae</taxon>
        <taxon>Chroococcales</taxon>
        <taxon>Aphanothecaceae</taxon>
        <taxon>Candidatus Atelocyanobacterium</taxon>
        <taxon>Candidatus Atelocyanobacterium thalassae</taxon>
    </lineage>
</organism>
<sequence length="42" mass="4628">MEPLYQYAWLIPTLPLLGAIIVGLGLITFNQVTNSLRQINAA</sequence>
<dbReference type="STRING" id="1527444.ucyna2_01214"/>
<feature type="non-terminal residue" evidence="2">
    <location>
        <position position="42"/>
    </location>
</feature>
<protein>
    <submittedName>
        <fullName evidence="2">Uncharacterized protein</fullName>
    </submittedName>
</protein>
<dbReference type="EMBL" id="JPSP01000020">
    <property type="protein sequence ID" value="KFF40961.1"/>
    <property type="molecule type" value="Genomic_DNA"/>
</dbReference>
<dbReference type="Proteomes" id="UP000028922">
    <property type="component" value="Unassembled WGS sequence"/>
</dbReference>
<name>A0A086CFJ7_9CHRO</name>
<evidence type="ECO:0000256" key="1">
    <source>
        <dbReference type="SAM" id="Phobius"/>
    </source>
</evidence>
<keyword evidence="1" id="KW-0472">Membrane</keyword>
<dbReference type="AlphaFoldDB" id="A0A086CFJ7"/>
<dbReference type="eggNOG" id="COG1009">
    <property type="taxonomic scope" value="Bacteria"/>
</dbReference>
<feature type="transmembrane region" description="Helical" evidence="1">
    <location>
        <begin position="6"/>
        <end position="29"/>
    </location>
</feature>
<proteinExistence type="predicted"/>
<accession>A0A086CFJ7</accession>